<evidence type="ECO:0000256" key="1">
    <source>
        <dbReference type="SAM" id="MobiDB-lite"/>
    </source>
</evidence>
<protein>
    <submittedName>
        <fullName evidence="2">Uncharacterized protein</fullName>
    </submittedName>
</protein>
<keyword evidence="3" id="KW-1185">Reference proteome</keyword>
<evidence type="ECO:0000313" key="3">
    <source>
        <dbReference type="Proteomes" id="UP001152649"/>
    </source>
</evidence>
<gene>
    <name evidence="2" type="ORF">PSALAMII_LOCUS3607</name>
</gene>
<reference evidence="2" key="1">
    <citation type="submission" date="2021-07" db="EMBL/GenBank/DDBJ databases">
        <authorList>
            <person name="Branca A.L. A."/>
        </authorList>
    </citation>
    <scope>NUCLEOTIDE SEQUENCE</scope>
</reference>
<dbReference type="EMBL" id="CAJVPG010000133">
    <property type="protein sequence ID" value="CAG8359137.1"/>
    <property type="molecule type" value="Genomic_DNA"/>
</dbReference>
<feature type="region of interest" description="Disordered" evidence="1">
    <location>
        <begin position="187"/>
        <end position="207"/>
    </location>
</feature>
<accession>A0A9W4IXE5</accession>
<comment type="caution">
    <text evidence="2">The sequence shown here is derived from an EMBL/GenBank/DDBJ whole genome shotgun (WGS) entry which is preliminary data.</text>
</comment>
<feature type="compositionally biased region" description="Basic and acidic residues" evidence="1">
    <location>
        <begin position="191"/>
        <end position="203"/>
    </location>
</feature>
<proteinExistence type="predicted"/>
<dbReference type="AlphaFoldDB" id="A0A9W4IXE5"/>
<evidence type="ECO:0000313" key="2">
    <source>
        <dbReference type="EMBL" id="CAG8359137.1"/>
    </source>
</evidence>
<name>A0A9W4IXE5_9EURO</name>
<dbReference type="OrthoDB" id="10051416at2759"/>
<dbReference type="Proteomes" id="UP001152649">
    <property type="component" value="Unassembled WGS sequence"/>
</dbReference>
<organism evidence="2 3">
    <name type="scientific">Penicillium salamii</name>
    <dbReference type="NCBI Taxonomy" id="1612424"/>
    <lineage>
        <taxon>Eukaryota</taxon>
        <taxon>Fungi</taxon>
        <taxon>Dikarya</taxon>
        <taxon>Ascomycota</taxon>
        <taxon>Pezizomycotina</taxon>
        <taxon>Eurotiomycetes</taxon>
        <taxon>Eurotiomycetidae</taxon>
        <taxon>Eurotiales</taxon>
        <taxon>Aspergillaceae</taxon>
        <taxon>Penicillium</taxon>
    </lineage>
</organism>
<sequence length="326" mass="37786">MPFCACQGFYYPWTLMIPPLPTFILFFFFEKLPVTAISSFFILFSLHSESFFLSPRNLQDLGIRASQVDITDDGILQFRPCFFRPYPERILQVYPLDTSNLFNDLPVLYYQPDFASMLAEVCLKYPDAEDPLKIARFQYEEHAMLRSPDEWLTHARETESYIRQIHDLSRKGRPELSSLLDLGTLQSSLEPTRHDPPTLEERPGGPSWQMKQLLDNSHENPPLPHAIMATIAHVPANFEPQSLTLHELRAIVNMLIIRTSHRPFRNYSVHPEKLILQYSQLWCFEDEATAPVELFVRYNISQLVGLERPQLDVPSLRESVASMDLT</sequence>